<dbReference type="Proteomes" id="UP000294933">
    <property type="component" value="Unassembled WGS sequence"/>
</dbReference>
<dbReference type="Pfam" id="PF12937">
    <property type="entry name" value="F-box-like"/>
    <property type="match status" value="1"/>
</dbReference>
<accession>A0A4Y7PVK7</accession>
<feature type="domain" description="F-box" evidence="1">
    <location>
        <begin position="90"/>
        <end position="138"/>
    </location>
</feature>
<protein>
    <recommendedName>
        <fullName evidence="1">F-box domain-containing protein</fullName>
    </recommendedName>
</protein>
<name>A0A4Y7PVK7_9AGAM</name>
<dbReference type="SUPFAM" id="SSF81383">
    <property type="entry name" value="F-box domain"/>
    <property type="match status" value="1"/>
</dbReference>
<dbReference type="EMBL" id="ML170202">
    <property type="protein sequence ID" value="TDL18942.1"/>
    <property type="molecule type" value="Genomic_DNA"/>
</dbReference>
<evidence type="ECO:0000313" key="2">
    <source>
        <dbReference type="EMBL" id="TDL18942.1"/>
    </source>
</evidence>
<proteinExistence type="predicted"/>
<dbReference type="AlphaFoldDB" id="A0A4Y7PVK7"/>
<dbReference type="VEuPathDB" id="FungiDB:BD410DRAFT_830665"/>
<reference evidence="2 3" key="1">
    <citation type="submission" date="2018-06" db="EMBL/GenBank/DDBJ databases">
        <title>A transcriptomic atlas of mushroom development highlights an independent origin of complex multicellularity.</title>
        <authorList>
            <consortium name="DOE Joint Genome Institute"/>
            <person name="Krizsan K."/>
            <person name="Almasi E."/>
            <person name="Merenyi Z."/>
            <person name="Sahu N."/>
            <person name="Viragh M."/>
            <person name="Koszo T."/>
            <person name="Mondo S."/>
            <person name="Kiss B."/>
            <person name="Balint B."/>
            <person name="Kues U."/>
            <person name="Barry K."/>
            <person name="Hegedus J.C."/>
            <person name="Henrissat B."/>
            <person name="Johnson J."/>
            <person name="Lipzen A."/>
            <person name="Ohm R."/>
            <person name="Nagy I."/>
            <person name="Pangilinan J."/>
            <person name="Yan J."/>
            <person name="Xiong Y."/>
            <person name="Grigoriev I.V."/>
            <person name="Hibbett D.S."/>
            <person name="Nagy L.G."/>
        </authorList>
    </citation>
    <scope>NUCLEOTIDE SEQUENCE [LARGE SCALE GENOMIC DNA]</scope>
    <source>
        <strain evidence="2 3">SZMC22713</strain>
    </source>
</reference>
<dbReference type="InterPro" id="IPR001810">
    <property type="entry name" value="F-box_dom"/>
</dbReference>
<dbReference type="Gene3D" id="1.20.1280.50">
    <property type="match status" value="1"/>
</dbReference>
<organism evidence="2 3">
    <name type="scientific">Rickenella mellea</name>
    <dbReference type="NCBI Taxonomy" id="50990"/>
    <lineage>
        <taxon>Eukaryota</taxon>
        <taxon>Fungi</taxon>
        <taxon>Dikarya</taxon>
        <taxon>Basidiomycota</taxon>
        <taxon>Agaricomycotina</taxon>
        <taxon>Agaricomycetes</taxon>
        <taxon>Hymenochaetales</taxon>
        <taxon>Rickenellaceae</taxon>
        <taxon>Rickenella</taxon>
    </lineage>
</organism>
<dbReference type="OrthoDB" id="3365698at2759"/>
<keyword evidence="3" id="KW-1185">Reference proteome</keyword>
<evidence type="ECO:0000313" key="3">
    <source>
        <dbReference type="Proteomes" id="UP000294933"/>
    </source>
</evidence>
<sequence length="494" mass="55899">MHDMDGIDALLRILTRMKRMGWQEMQKEDIWNHPTPKYMTPEALPSIRQALAESKLCMAALNEISLNVGTRIRNLQKGSAAAVLEEGIKLLPDEILGHIFAMAHLMSDHRGFAQRVSRVSRRFREVSLRAPILWTRLSAHFPDSQVQAFISRSGQLDLEVSTYVPGSGPAKVETFLQTLGKHTTRWARLFIHDAGAESIINELNFTDFPRLRFLYFSSSDVRKSEWATPVLSHIYALNWHATPKVPFYSQLTCVELSYEDMYDMPIAKITRALQCMTSLQDLSLTIEECSSFSDESDESDDSDDSDEPVVMPHRHSVRIEDLHVTIKDGTTHEVAEQVYDILSYLIPTTLHIDLANLNTADSSKFVVDSEGVMFPYASVINIRISQVISSGNFPLLSSLLSNCDIAHTVNIEAPTETFIDESYHGHHWSSFAQLRNLRFKYCDSLSEAEVTQLVKNLVPEGKASRSLEIISCRGISEEFMSDLQDKGDKLVWKL</sequence>
<evidence type="ECO:0000259" key="1">
    <source>
        <dbReference type="Pfam" id="PF12937"/>
    </source>
</evidence>
<dbReference type="InterPro" id="IPR036047">
    <property type="entry name" value="F-box-like_dom_sf"/>
</dbReference>
<gene>
    <name evidence="2" type="ORF">BD410DRAFT_830665</name>
</gene>